<dbReference type="EMBL" id="ML005101">
    <property type="protein sequence ID" value="RKP20181.1"/>
    <property type="molecule type" value="Genomic_DNA"/>
</dbReference>
<name>A0A4P9YMK8_ROZAC</name>
<reference evidence="5" key="1">
    <citation type="journal article" date="2018" name="Nat. Microbiol.">
        <title>Leveraging single-cell genomics to expand the fungal tree of life.</title>
        <authorList>
            <person name="Ahrendt S.R."/>
            <person name="Quandt C.A."/>
            <person name="Ciobanu D."/>
            <person name="Clum A."/>
            <person name="Salamov A."/>
            <person name="Andreopoulos B."/>
            <person name="Cheng J.F."/>
            <person name="Woyke T."/>
            <person name="Pelin A."/>
            <person name="Henrissat B."/>
            <person name="Reynolds N.K."/>
            <person name="Benny G.L."/>
            <person name="Smith M.E."/>
            <person name="James T.Y."/>
            <person name="Grigoriev I.V."/>
        </authorList>
    </citation>
    <scope>NUCLEOTIDE SEQUENCE [LARGE SCALE GENOMIC DNA]</scope>
    <source>
        <strain evidence="5">CSF55</strain>
    </source>
</reference>
<dbReference type="Proteomes" id="UP000281549">
    <property type="component" value="Unassembled WGS sequence"/>
</dbReference>
<dbReference type="InterPro" id="IPR013902">
    <property type="entry name" value="Mug135-like_C"/>
</dbReference>
<organism evidence="4 5">
    <name type="scientific">Rozella allomycis (strain CSF55)</name>
    <dbReference type="NCBI Taxonomy" id="988480"/>
    <lineage>
        <taxon>Eukaryota</taxon>
        <taxon>Fungi</taxon>
        <taxon>Fungi incertae sedis</taxon>
        <taxon>Cryptomycota</taxon>
        <taxon>Cryptomycota incertae sedis</taxon>
        <taxon>Rozella</taxon>
    </lineage>
</organism>
<dbReference type="AlphaFoldDB" id="A0A4P9YMK8"/>
<evidence type="ECO:0000256" key="2">
    <source>
        <dbReference type="SAM" id="MobiDB-lite"/>
    </source>
</evidence>
<protein>
    <recommendedName>
        <fullName evidence="3">Mug135-like C-terminal domain-containing protein</fullName>
    </recommendedName>
</protein>
<feature type="region of interest" description="Disordered" evidence="2">
    <location>
        <begin position="152"/>
        <end position="225"/>
    </location>
</feature>
<feature type="domain" description="Mug135-like C-terminal" evidence="3">
    <location>
        <begin position="50"/>
        <end position="125"/>
    </location>
</feature>
<evidence type="ECO:0000313" key="5">
    <source>
        <dbReference type="Proteomes" id="UP000281549"/>
    </source>
</evidence>
<evidence type="ECO:0000313" key="4">
    <source>
        <dbReference type="EMBL" id="RKP20181.1"/>
    </source>
</evidence>
<gene>
    <name evidence="4" type="ORF">ROZALSC1DRAFT_28314</name>
</gene>
<feature type="compositionally biased region" description="Polar residues" evidence="2">
    <location>
        <begin position="152"/>
        <end position="171"/>
    </location>
</feature>
<evidence type="ECO:0000259" key="3">
    <source>
        <dbReference type="Pfam" id="PF08593"/>
    </source>
</evidence>
<proteinExistence type="inferred from homology"/>
<evidence type="ECO:0000256" key="1">
    <source>
        <dbReference type="ARBA" id="ARBA00005788"/>
    </source>
</evidence>
<accession>A0A4P9YMK8</accession>
<feature type="compositionally biased region" description="Basic and acidic residues" evidence="2">
    <location>
        <begin position="172"/>
        <end position="187"/>
    </location>
</feature>
<dbReference type="Pfam" id="PF08593">
    <property type="entry name" value="Mug135_C"/>
    <property type="match status" value="1"/>
</dbReference>
<comment type="similarity">
    <text evidence="1">Belongs to the UPF0612 family.</text>
</comment>
<sequence>MNHREEETEPEDVKSNASIDFYEQINYIIDRIDALERLYVTKADLARHVNSTRENGLSFPFEIVPCSDNNPNAPSMSLPYINDVFDILKMGDEILNQYLQFYEIKVDNDLEKREKMIKLCKAIGATNCTILMSDGLYKKVTTTNSNMKSLKQKGVNHQNGSSPPNESLSSRQQEKKAYKSPETDNKQRMNRVSFADDDNAQRGLRSNETKSIQYGRWRKPEHSDQ</sequence>